<gene>
    <name evidence="1" type="ORF">ACFSQP_01075</name>
</gene>
<evidence type="ECO:0000313" key="1">
    <source>
        <dbReference type="EMBL" id="MFD2550395.1"/>
    </source>
</evidence>
<dbReference type="EC" id="2.4.-.-" evidence="1"/>
<dbReference type="Proteomes" id="UP001597472">
    <property type="component" value="Unassembled WGS sequence"/>
</dbReference>
<keyword evidence="1" id="KW-0808">Transferase</keyword>
<name>A0ABW5KPR9_9FLAO</name>
<dbReference type="GO" id="GO:0016757">
    <property type="term" value="F:glycosyltransferase activity"/>
    <property type="evidence" value="ECO:0007669"/>
    <property type="project" value="UniProtKB-KW"/>
</dbReference>
<comment type="caution">
    <text evidence="1">The sequence shown here is derived from an EMBL/GenBank/DDBJ whole genome shotgun (WGS) entry which is preliminary data.</text>
</comment>
<sequence length="378" mass="43783">MKPAYTIVLYTPQELNHASNIQTGLFELEKLKVLNTKIVLSITGRRGRLVVGDDEVIRTHQANPKVSFYELIIHASGARISFACDLYDHANQFSEYAFNHCDFVFKRSYETKYVNKLPKAFQSKLYKLGLCFGVRSKFKTQSMSTFYKGLILSNLKLNIKPDRLLFKRLVHTYKAQLKHWNFILTARNLERFEDYTKPSNATVFFQTRCFTNENDIDVLQIHQQRYHIIKLLRQAFPYQFQGGFIKSPIAMEKYYDAISDVPAEPELYLNALKQAKIVIYTRGLANSTAWKMAEYLSQGKVIIAEKLTTDLPVPLVHGQELLYFETDEELLAAITLVLEDDVLADMLSKKARAYFETHVHPVKNVKRILELMLSKPLF</sequence>
<accession>A0ABW5KPR9</accession>
<dbReference type="EMBL" id="JBHULS010000001">
    <property type="protein sequence ID" value="MFD2550395.1"/>
    <property type="molecule type" value="Genomic_DNA"/>
</dbReference>
<keyword evidence="1" id="KW-0328">Glycosyltransferase</keyword>
<reference evidence="2" key="1">
    <citation type="journal article" date="2019" name="Int. J. Syst. Evol. Microbiol.">
        <title>The Global Catalogue of Microorganisms (GCM) 10K type strain sequencing project: providing services to taxonomists for standard genome sequencing and annotation.</title>
        <authorList>
            <consortium name="The Broad Institute Genomics Platform"/>
            <consortium name="The Broad Institute Genome Sequencing Center for Infectious Disease"/>
            <person name="Wu L."/>
            <person name="Ma J."/>
        </authorList>
    </citation>
    <scope>NUCLEOTIDE SEQUENCE [LARGE SCALE GENOMIC DNA]</scope>
    <source>
        <strain evidence="2">KCTC 42587</strain>
    </source>
</reference>
<evidence type="ECO:0000313" key="2">
    <source>
        <dbReference type="Proteomes" id="UP001597472"/>
    </source>
</evidence>
<organism evidence="1 2">
    <name type="scientific">Bizionia sediminis</name>
    <dbReference type="NCBI Taxonomy" id="1737064"/>
    <lineage>
        <taxon>Bacteria</taxon>
        <taxon>Pseudomonadati</taxon>
        <taxon>Bacteroidota</taxon>
        <taxon>Flavobacteriia</taxon>
        <taxon>Flavobacteriales</taxon>
        <taxon>Flavobacteriaceae</taxon>
        <taxon>Bizionia</taxon>
    </lineage>
</organism>
<dbReference type="RefSeq" id="WP_376891149.1">
    <property type="nucleotide sequence ID" value="NZ_JBHULS010000001.1"/>
</dbReference>
<proteinExistence type="predicted"/>
<keyword evidence="2" id="KW-1185">Reference proteome</keyword>
<protein>
    <submittedName>
        <fullName evidence="1">Glycosyltransferase</fullName>
        <ecNumber evidence="1">2.4.-.-</ecNumber>
    </submittedName>
</protein>